<feature type="compositionally biased region" description="Basic and acidic residues" evidence="1">
    <location>
        <begin position="80"/>
        <end position="90"/>
    </location>
</feature>
<protein>
    <submittedName>
        <fullName evidence="2">Uncharacterized protein</fullName>
    </submittedName>
</protein>
<feature type="compositionally biased region" description="Low complexity" evidence="1">
    <location>
        <begin position="616"/>
        <end position="631"/>
    </location>
</feature>
<keyword evidence="3" id="KW-1185">Reference proteome</keyword>
<dbReference type="EMBL" id="JANVFU010000001">
    <property type="protein sequence ID" value="KAJ3750861.1"/>
    <property type="molecule type" value="Genomic_DNA"/>
</dbReference>
<feature type="region of interest" description="Disordered" evidence="1">
    <location>
        <begin position="1"/>
        <end position="99"/>
    </location>
</feature>
<feature type="compositionally biased region" description="Polar residues" evidence="1">
    <location>
        <begin position="189"/>
        <end position="201"/>
    </location>
</feature>
<name>A0A9W8U311_9AGAR</name>
<evidence type="ECO:0000256" key="1">
    <source>
        <dbReference type="SAM" id="MobiDB-lite"/>
    </source>
</evidence>
<feature type="region of interest" description="Disordered" evidence="1">
    <location>
        <begin position="144"/>
        <end position="228"/>
    </location>
</feature>
<organism evidence="2 3">
    <name type="scientific">Lentinula detonsa</name>
    <dbReference type="NCBI Taxonomy" id="2804962"/>
    <lineage>
        <taxon>Eukaryota</taxon>
        <taxon>Fungi</taxon>
        <taxon>Dikarya</taxon>
        <taxon>Basidiomycota</taxon>
        <taxon>Agaricomycotina</taxon>
        <taxon>Agaricomycetes</taxon>
        <taxon>Agaricomycetidae</taxon>
        <taxon>Agaricales</taxon>
        <taxon>Marasmiineae</taxon>
        <taxon>Omphalotaceae</taxon>
        <taxon>Lentinula</taxon>
    </lineage>
</organism>
<dbReference type="Proteomes" id="UP001142393">
    <property type="component" value="Unassembled WGS sequence"/>
</dbReference>
<comment type="caution">
    <text evidence="2">The sequence shown here is derived from an EMBL/GenBank/DDBJ whole genome shotgun (WGS) entry which is preliminary data.</text>
</comment>
<sequence>MSQQPTQNTNENANDKKGTANKKSSNVNGNDAGGPYPSQNTPQQTTAPLRDLEMLDDTQASKKSVPTSSASPRKAWTAKEMGKNKERENETDQNFPRLPAIAQSSGGIIVTAATMQNVAENSHSNSNPPSNANKGKILATRGAAANPGTTTLPQYTSSADQPPPAPTPATNSTANQCPVTGMEIDTEVGQPTNVQTSQTGENSRKRPRVASQMGDQGTDMANRARTAPTPTLHFVRATSNSTAPSLPGLPPVPAPTQPTIAPATAAQTISMLQPPFTNPSPTPVAAATTPLLNPPIGAQAQTNGNMNPYPSMFNAQGATSNNLPPFTPVTILPTPPGGFPTALLGHNATTLRRNQLQAHRQEWDQVFQTSGGLLLRPFNGIRSRTQQEAAVASARLAVMDALPSPSNPIVAYAEPDPNGDSIPEVLFTTNLSGADIQTLLDRQVLNTSHGTFFVAPYNAPPSRFITNIEGFTYSPEQRQELEQLTRFIMSRQPRLTTFITGHRDAVPANFITSDDVVNTVLNTVEMRPMAMAVSGGQTRTVWNLFMEPPSLNIAHHNELVAIINAIAFRTPLFGTGRQMRNPVCCNHCGGFDHPSGHCPFPTIPGWIERSNPNPPTTNNETIPSDRGQSARGRGGGTTRGRSAPRGRRGGRGNRGRGQVQYDW</sequence>
<feature type="region of interest" description="Disordered" evidence="1">
    <location>
        <begin position="606"/>
        <end position="663"/>
    </location>
</feature>
<proteinExistence type="predicted"/>
<feature type="compositionally biased region" description="Polar residues" evidence="1">
    <location>
        <begin position="37"/>
        <end position="47"/>
    </location>
</feature>
<reference evidence="2 3" key="1">
    <citation type="journal article" date="2023" name="Proc. Natl. Acad. Sci. U.S.A.">
        <title>A global phylogenomic analysis of the shiitake genus Lentinula.</title>
        <authorList>
            <person name="Sierra-Patev S."/>
            <person name="Min B."/>
            <person name="Naranjo-Ortiz M."/>
            <person name="Looney B."/>
            <person name="Konkel Z."/>
            <person name="Slot J.C."/>
            <person name="Sakamoto Y."/>
            <person name="Steenwyk J.L."/>
            <person name="Rokas A."/>
            <person name="Carro J."/>
            <person name="Camarero S."/>
            <person name="Ferreira P."/>
            <person name="Molpeceres G."/>
            <person name="Ruiz-Duenas F.J."/>
            <person name="Serrano A."/>
            <person name="Henrissat B."/>
            <person name="Drula E."/>
            <person name="Hughes K.W."/>
            <person name="Mata J.L."/>
            <person name="Ishikawa N.K."/>
            <person name="Vargas-Isla R."/>
            <person name="Ushijima S."/>
            <person name="Smith C.A."/>
            <person name="Donoghue J."/>
            <person name="Ahrendt S."/>
            <person name="Andreopoulos W."/>
            <person name="He G."/>
            <person name="LaButti K."/>
            <person name="Lipzen A."/>
            <person name="Ng V."/>
            <person name="Riley R."/>
            <person name="Sandor L."/>
            <person name="Barry K."/>
            <person name="Martinez A.T."/>
            <person name="Xiao Y."/>
            <person name="Gibbons J.G."/>
            <person name="Terashima K."/>
            <person name="Grigoriev I.V."/>
            <person name="Hibbett D."/>
        </authorList>
    </citation>
    <scope>NUCLEOTIDE SEQUENCE [LARGE SCALE GENOMIC DNA]</scope>
    <source>
        <strain evidence="2 3">TFB7810</strain>
    </source>
</reference>
<evidence type="ECO:0000313" key="2">
    <source>
        <dbReference type="EMBL" id="KAJ3750861.1"/>
    </source>
</evidence>
<feature type="compositionally biased region" description="Basic residues" evidence="1">
    <location>
        <begin position="642"/>
        <end position="654"/>
    </location>
</feature>
<feature type="compositionally biased region" description="Polar residues" evidence="1">
    <location>
        <begin position="1"/>
        <end position="12"/>
    </location>
</feature>
<dbReference type="AlphaFoldDB" id="A0A9W8U311"/>
<gene>
    <name evidence="2" type="ORF">DFH05DRAFT_1468895</name>
</gene>
<evidence type="ECO:0000313" key="3">
    <source>
        <dbReference type="Proteomes" id="UP001142393"/>
    </source>
</evidence>
<feature type="compositionally biased region" description="Polar residues" evidence="1">
    <location>
        <begin position="61"/>
        <end position="71"/>
    </location>
</feature>
<accession>A0A9W8U311</accession>